<dbReference type="STRING" id="229919.GCA_001050195_00290"/>
<evidence type="ECO:0000259" key="2">
    <source>
        <dbReference type="Pfam" id="PF11790"/>
    </source>
</evidence>
<dbReference type="InterPro" id="IPR017853">
    <property type="entry name" value="GH"/>
</dbReference>
<dbReference type="PANTHER" id="PTHR34154">
    <property type="entry name" value="ALKALI-SENSITIVE LINKAGE PROTEIN 1"/>
    <property type="match status" value="1"/>
</dbReference>
<gene>
    <name evidence="3" type="ORF">DEQ80_11440</name>
</gene>
<dbReference type="Gene3D" id="3.20.20.80">
    <property type="entry name" value="Glycosidases"/>
    <property type="match status" value="1"/>
</dbReference>
<comment type="caution">
    <text evidence="3">The sequence shown here is derived from an EMBL/GenBank/DDBJ whole genome shotgun (WGS) entry which is preliminary data.</text>
</comment>
<feature type="domain" description="Asl1-like glycosyl hydrolase catalytic" evidence="2">
    <location>
        <begin position="69"/>
        <end position="272"/>
    </location>
</feature>
<dbReference type="EMBL" id="DPBP01000042">
    <property type="protein sequence ID" value="HCE18464.1"/>
    <property type="molecule type" value="Genomic_DNA"/>
</dbReference>
<sequence length="280" mass="31328">MKTKGFAPVLLGLLLLHWCFSSGSVTAQSEPPSTDHFTVFLPLVTRASPPPYFGLALAVPEADDLRLLDVTWYYNWSEQPMAASTPAFVPMAYDGKIRHLPPDFEGYLLVFNEPNLGAPNGCGLSPAEAARRYASLRQELPHARLVVGGWSVFASDWIGNFIRELRDNNLPLPEYWHVHAYTEAWITPRVAQDFLTSYHNLTGGTYWITEYGSPAGNLEDFRSMTSWFLSQTWIERVAAYTNRQPADAPWAIGSGVELVKENATLTPIGAYYAQLARQKK</sequence>
<name>A0A3D1JJ47_9CHLR</name>
<dbReference type="SUPFAM" id="SSF51445">
    <property type="entry name" value="(Trans)glycosidases"/>
    <property type="match status" value="1"/>
</dbReference>
<dbReference type="AlphaFoldDB" id="A0A3D1JJ47"/>
<evidence type="ECO:0000256" key="1">
    <source>
        <dbReference type="SAM" id="SignalP"/>
    </source>
</evidence>
<dbReference type="Proteomes" id="UP000264141">
    <property type="component" value="Unassembled WGS sequence"/>
</dbReference>
<dbReference type="InterPro" id="IPR024655">
    <property type="entry name" value="Asl1_glyco_hydro_catalytic"/>
</dbReference>
<feature type="chain" id="PRO_5017641393" description="Asl1-like glycosyl hydrolase catalytic domain-containing protein" evidence="1">
    <location>
        <begin position="28"/>
        <end position="280"/>
    </location>
</feature>
<dbReference type="PANTHER" id="PTHR34154:SF3">
    <property type="entry name" value="ALKALI-SENSITIVE LINKAGE PROTEIN 1"/>
    <property type="match status" value="1"/>
</dbReference>
<dbReference type="InterPro" id="IPR053183">
    <property type="entry name" value="ASL1"/>
</dbReference>
<dbReference type="Pfam" id="PF11790">
    <property type="entry name" value="Glyco_hydro_cc"/>
    <property type="match status" value="1"/>
</dbReference>
<feature type="signal peptide" evidence="1">
    <location>
        <begin position="1"/>
        <end position="27"/>
    </location>
</feature>
<proteinExistence type="predicted"/>
<evidence type="ECO:0000313" key="3">
    <source>
        <dbReference type="EMBL" id="HCE18464.1"/>
    </source>
</evidence>
<keyword evidence="1" id="KW-0732">Signal</keyword>
<reference evidence="3 4" key="1">
    <citation type="journal article" date="2018" name="Nat. Biotechnol.">
        <title>A standardized bacterial taxonomy based on genome phylogeny substantially revises the tree of life.</title>
        <authorList>
            <person name="Parks D.H."/>
            <person name="Chuvochina M."/>
            <person name="Waite D.W."/>
            <person name="Rinke C."/>
            <person name="Skarshewski A."/>
            <person name="Chaumeil P.A."/>
            <person name="Hugenholtz P."/>
        </authorList>
    </citation>
    <scope>NUCLEOTIDE SEQUENCE [LARGE SCALE GENOMIC DNA]</scope>
    <source>
        <strain evidence="3">UBA8781</strain>
    </source>
</reference>
<organism evidence="3 4">
    <name type="scientific">Anaerolinea thermolimosa</name>
    <dbReference type="NCBI Taxonomy" id="229919"/>
    <lineage>
        <taxon>Bacteria</taxon>
        <taxon>Bacillati</taxon>
        <taxon>Chloroflexota</taxon>
        <taxon>Anaerolineae</taxon>
        <taxon>Anaerolineales</taxon>
        <taxon>Anaerolineaceae</taxon>
        <taxon>Anaerolinea</taxon>
    </lineage>
</organism>
<accession>A0A3D1JJ47</accession>
<evidence type="ECO:0000313" key="4">
    <source>
        <dbReference type="Proteomes" id="UP000264141"/>
    </source>
</evidence>
<protein>
    <recommendedName>
        <fullName evidence="2">Asl1-like glycosyl hydrolase catalytic domain-containing protein</fullName>
    </recommendedName>
</protein>